<feature type="compositionally biased region" description="Pro residues" evidence="1">
    <location>
        <begin position="8"/>
        <end position="25"/>
    </location>
</feature>
<sequence>MTSSSAPNPSPLVPTPTPTPTPSPPATATAAGAVPVSSPPPPPPKDQQQEGGGGVGDGGGGGGGVEEVGVGGGEAMEVDGGGGGGGVGDVEGGGGGGGAGGGGGGGQQPSPATVFRIRLKQPPSSLRHKMRVPELCRNFSAVAWCGKLNAIACASETCARIPSSNSSPPFWIPIHILNPERPTECSVFNVKADSPRDFVQFIEWSPRSCPRALLVANFHGRITIWTQPTKGPINLVRDASSWQCEHEWRQDLSVVTNIDGFLQTLVLRQTQKPLRKSSLPNSLKVQLDGQTFYVSVQFFHRVLFSFIGHSGLLKTQHNLDGFLLAKGF</sequence>
<proteinExistence type="predicted"/>
<feature type="region of interest" description="Disordered" evidence="1">
    <location>
        <begin position="1"/>
        <end position="111"/>
    </location>
</feature>
<dbReference type="SUPFAM" id="SSF101908">
    <property type="entry name" value="Putative isomerase YbhE"/>
    <property type="match status" value="1"/>
</dbReference>
<keyword evidence="3" id="KW-1185">Reference proteome</keyword>
<dbReference type="GO" id="GO:0006355">
    <property type="term" value="P:regulation of DNA-templated transcription"/>
    <property type="evidence" value="ECO:0007669"/>
    <property type="project" value="InterPro"/>
</dbReference>
<feature type="compositionally biased region" description="Gly residues" evidence="1">
    <location>
        <begin position="50"/>
        <end position="107"/>
    </location>
</feature>
<dbReference type="Gramene" id="OPUNC10G13120.3">
    <property type="protein sequence ID" value="OPUNC10G13120.3"/>
    <property type="gene ID" value="OPUNC10G13120"/>
</dbReference>
<accession>A0A0E0M9B0</accession>
<evidence type="ECO:0000256" key="1">
    <source>
        <dbReference type="SAM" id="MobiDB-lite"/>
    </source>
</evidence>
<dbReference type="HOGENOM" id="CLU_073455_0_0_1"/>
<dbReference type="GO" id="GO:0016592">
    <property type="term" value="C:mediator complex"/>
    <property type="evidence" value="ECO:0007669"/>
    <property type="project" value="InterPro"/>
</dbReference>
<evidence type="ECO:0008006" key="4">
    <source>
        <dbReference type="Google" id="ProtNLM"/>
    </source>
</evidence>
<dbReference type="InterPro" id="IPR038836">
    <property type="entry name" value="MED16"/>
</dbReference>
<protein>
    <recommendedName>
        <fullName evidence="4">Mediator of RNA polymerase II transcription subunit 16</fullName>
    </recommendedName>
</protein>
<reference evidence="2" key="2">
    <citation type="submission" date="2018-05" db="EMBL/GenBank/DDBJ databases">
        <title>OpunRS2 (Oryza punctata Reference Sequence Version 2).</title>
        <authorList>
            <person name="Zhang J."/>
            <person name="Kudrna D."/>
            <person name="Lee S."/>
            <person name="Talag J."/>
            <person name="Welchert J."/>
            <person name="Wing R.A."/>
        </authorList>
    </citation>
    <scope>NUCLEOTIDE SEQUENCE [LARGE SCALE GENOMIC DNA]</scope>
</reference>
<dbReference type="EnsemblPlants" id="OPUNC10G13120.3">
    <property type="protein sequence ID" value="OPUNC10G13120.3"/>
    <property type="gene ID" value="OPUNC10G13120"/>
</dbReference>
<dbReference type="PANTHER" id="PTHR35130:SF1">
    <property type="entry name" value="MEDIATOR OF RNA POLYMERASE II TRANSCRIPTION SUBUNIT 16"/>
    <property type="match status" value="1"/>
</dbReference>
<dbReference type="PANTHER" id="PTHR35130">
    <property type="entry name" value="MEDIATOR OF RNA POLYMERASE II TRANSCRIPTION SUBUNIT 16"/>
    <property type="match status" value="1"/>
</dbReference>
<evidence type="ECO:0000313" key="2">
    <source>
        <dbReference type="EnsemblPlants" id="OPUNC10G13120.3"/>
    </source>
</evidence>
<organism evidence="2">
    <name type="scientific">Oryza punctata</name>
    <name type="common">Red rice</name>
    <dbReference type="NCBI Taxonomy" id="4537"/>
    <lineage>
        <taxon>Eukaryota</taxon>
        <taxon>Viridiplantae</taxon>
        <taxon>Streptophyta</taxon>
        <taxon>Embryophyta</taxon>
        <taxon>Tracheophyta</taxon>
        <taxon>Spermatophyta</taxon>
        <taxon>Magnoliopsida</taxon>
        <taxon>Liliopsida</taxon>
        <taxon>Poales</taxon>
        <taxon>Poaceae</taxon>
        <taxon>BOP clade</taxon>
        <taxon>Oryzoideae</taxon>
        <taxon>Oryzeae</taxon>
        <taxon>Oryzinae</taxon>
        <taxon>Oryza</taxon>
    </lineage>
</organism>
<dbReference type="AlphaFoldDB" id="A0A0E0M9B0"/>
<evidence type="ECO:0000313" key="3">
    <source>
        <dbReference type="Proteomes" id="UP000026962"/>
    </source>
</evidence>
<reference evidence="2" key="1">
    <citation type="submission" date="2015-04" db="UniProtKB">
        <authorList>
            <consortium name="EnsemblPlants"/>
        </authorList>
    </citation>
    <scope>IDENTIFICATION</scope>
</reference>
<feature type="compositionally biased region" description="Low complexity" evidence="1">
    <location>
        <begin position="26"/>
        <end position="36"/>
    </location>
</feature>
<dbReference type="Proteomes" id="UP000026962">
    <property type="component" value="Chromosome 10"/>
</dbReference>
<name>A0A0E0M9B0_ORYPU</name>